<evidence type="ECO:0000313" key="3">
    <source>
        <dbReference type="Proteomes" id="UP001220530"/>
    </source>
</evidence>
<proteinExistence type="predicted"/>
<evidence type="ECO:0000256" key="1">
    <source>
        <dbReference type="SAM" id="MobiDB-lite"/>
    </source>
</evidence>
<reference evidence="2 3" key="1">
    <citation type="submission" date="2023-02" db="EMBL/GenBank/DDBJ databases">
        <title>Devosia algicola sp. nov., isolated from the phycosphere of marine algae.</title>
        <authorList>
            <person name="Kim J.M."/>
            <person name="Lee J.K."/>
            <person name="Choi B.J."/>
            <person name="Bayburt H."/>
            <person name="Jeon C.O."/>
        </authorList>
    </citation>
    <scope>NUCLEOTIDE SEQUENCE [LARGE SCALE GENOMIC DNA]</scope>
    <source>
        <strain evidence="2 3">G20-9</strain>
    </source>
</reference>
<dbReference type="RefSeq" id="WP_282220020.1">
    <property type="nucleotide sequence ID" value="NZ_CP118246.1"/>
</dbReference>
<name>A0ABY7YRW5_9HYPH</name>
<keyword evidence="3" id="KW-1185">Reference proteome</keyword>
<dbReference type="EMBL" id="CP118246">
    <property type="protein sequence ID" value="WDR03630.1"/>
    <property type="molecule type" value="Genomic_DNA"/>
</dbReference>
<accession>A0ABY7YRW5</accession>
<gene>
    <name evidence="2" type="ORF">PSQ19_06050</name>
</gene>
<organism evidence="2 3">
    <name type="scientific">Devosia algicola</name>
    <dbReference type="NCBI Taxonomy" id="3026418"/>
    <lineage>
        <taxon>Bacteria</taxon>
        <taxon>Pseudomonadati</taxon>
        <taxon>Pseudomonadota</taxon>
        <taxon>Alphaproteobacteria</taxon>
        <taxon>Hyphomicrobiales</taxon>
        <taxon>Devosiaceae</taxon>
        <taxon>Devosia</taxon>
    </lineage>
</organism>
<sequence>MTRYIWTDKGFVDASTGDRMAMPERDGICLPQIITEQFEPFISPATGKQITSRADHRYDLAASGCRVLEPDESPTNGKLRNKSFTDKRGLSVSDEYRDYDKSTKQKETS</sequence>
<dbReference type="Proteomes" id="UP001220530">
    <property type="component" value="Chromosome"/>
</dbReference>
<evidence type="ECO:0000313" key="2">
    <source>
        <dbReference type="EMBL" id="WDR03630.1"/>
    </source>
</evidence>
<feature type="region of interest" description="Disordered" evidence="1">
    <location>
        <begin position="65"/>
        <end position="86"/>
    </location>
</feature>
<protein>
    <submittedName>
        <fullName evidence="2">Uncharacterized protein</fullName>
    </submittedName>
</protein>